<evidence type="ECO:0000256" key="3">
    <source>
        <dbReference type="ARBA" id="ARBA00023014"/>
    </source>
</evidence>
<dbReference type="GO" id="GO:0046872">
    <property type="term" value="F:metal ion binding"/>
    <property type="evidence" value="ECO:0007669"/>
    <property type="project" value="UniProtKB-KW"/>
</dbReference>
<gene>
    <name evidence="5" type="ORF">S06H3_53280</name>
</gene>
<dbReference type="AlphaFoldDB" id="X1QXX5"/>
<evidence type="ECO:0000313" key="5">
    <source>
        <dbReference type="EMBL" id="GAI55725.1"/>
    </source>
</evidence>
<dbReference type="PROSITE" id="PS51839">
    <property type="entry name" value="4FE4S_HC3"/>
    <property type="match status" value="1"/>
</dbReference>
<protein>
    <recommendedName>
        <fullName evidence="4">4Fe-4S His(Cys)3-ligated-type domain-containing protein</fullName>
    </recommendedName>
</protein>
<evidence type="ECO:0000259" key="4">
    <source>
        <dbReference type="PROSITE" id="PS51839"/>
    </source>
</evidence>
<keyword evidence="1" id="KW-0479">Metal-binding</keyword>
<proteinExistence type="predicted"/>
<dbReference type="Gene3D" id="3.10.20.740">
    <property type="match status" value="1"/>
</dbReference>
<dbReference type="GO" id="GO:0051536">
    <property type="term" value="F:iron-sulfur cluster binding"/>
    <property type="evidence" value="ECO:0007669"/>
    <property type="project" value="UniProtKB-KW"/>
</dbReference>
<reference evidence="5" key="1">
    <citation type="journal article" date="2014" name="Front. Microbiol.">
        <title>High frequency of phylogenetically diverse reductive dehalogenase-homologous genes in deep subseafloor sedimentary metagenomes.</title>
        <authorList>
            <person name="Kawai M."/>
            <person name="Futagami T."/>
            <person name="Toyoda A."/>
            <person name="Takaki Y."/>
            <person name="Nishi S."/>
            <person name="Hori S."/>
            <person name="Arai W."/>
            <person name="Tsubouchi T."/>
            <person name="Morono Y."/>
            <person name="Uchiyama I."/>
            <person name="Ito T."/>
            <person name="Fujiyama A."/>
            <person name="Inagaki F."/>
            <person name="Takami H."/>
        </authorList>
    </citation>
    <scope>NUCLEOTIDE SEQUENCE</scope>
    <source>
        <strain evidence="5">Expedition CK06-06</strain>
    </source>
</reference>
<feature type="domain" description="4Fe-4S His(Cys)3-ligated-type" evidence="4">
    <location>
        <begin position="1"/>
        <end position="31"/>
    </location>
</feature>
<keyword evidence="3" id="KW-0411">Iron-sulfur</keyword>
<sequence>MELILSEHPYSCLTCPKNLNCELQRVARYIGLEKVT</sequence>
<dbReference type="Pfam" id="PF10588">
    <property type="entry name" value="NADH-G_4Fe-4S_3"/>
    <property type="match status" value="1"/>
</dbReference>
<evidence type="ECO:0000256" key="1">
    <source>
        <dbReference type="ARBA" id="ARBA00022723"/>
    </source>
</evidence>
<accession>X1QXX5</accession>
<organism evidence="5">
    <name type="scientific">marine sediment metagenome</name>
    <dbReference type="NCBI Taxonomy" id="412755"/>
    <lineage>
        <taxon>unclassified sequences</taxon>
        <taxon>metagenomes</taxon>
        <taxon>ecological metagenomes</taxon>
    </lineage>
</organism>
<evidence type="ECO:0000256" key="2">
    <source>
        <dbReference type="ARBA" id="ARBA00023004"/>
    </source>
</evidence>
<name>X1QXX5_9ZZZZ</name>
<dbReference type="GO" id="GO:0016491">
    <property type="term" value="F:oxidoreductase activity"/>
    <property type="evidence" value="ECO:0007669"/>
    <property type="project" value="InterPro"/>
</dbReference>
<keyword evidence="2" id="KW-0408">Iron</keyword>
<comment type="caution">
    <text evidence="5">The sequence shown here is derived from an EMBL/GenBank/DDBJ whole genome shotgun (WGS) entry which is preliminary data.</text>
</comment>
<dbReference type="InterPro" id="IPR019574">
    <property type="entry name" value="NADH_UbQ_OxRdtase_Gsu_4Fe4S-bd"/>
</dbReference>
<dbReference type="EMBL" id="BARV01033964">
    <property type="protein sequence ID" value="GAI55725.1"/>
    <property type="molecule type" value="Genomic_DNA"/>
</dbReference>
<dbReference type="SMART" id="SM00929">
    <property type="entry name" value="NADH-G_4Fe-4S_3"/>
    <property type="match status" value="1"/>
</dbReference>
<dbReference type="SUPFAM" id="SSF54862">
    <property type="entry name" value="4Fe-4S ferredoxins"/>
    <property type="match status" value="1"/>
</dbReference>
<feature type="non-terminal residue" evidence="5">
    <location>
        <position position="36"/>
    </location>
</feature>